<keyword evidence="3" id="KW-1185">Reference proteome</keyword>
<evidence type="ECO:0000256" key="1">
    <source>
        <dbReference type="SAM" id="MobiDB-lite"/>
    </source>
</evidence>
<feature type="region of interest" description="Disordered" evidence="1">
    <location>
        <begin position="156"/>
        <end position="231"/>
    </location>
</feature>
<feature type="compositionally biased region" description="Basic residues" evidence="1">
    <location>
        <begin position="156"/>
        <end position="166"/>
    </location>
</feature>
<dbReference type="EMBL" id="AGNL01003213">
    <property type="protein sequence ID" value="EJK74979.1"/>
    <property type="molecule type" value="Genomic_DNA"/>
</dbReference>
<feature type="compositionally biased region" description="Basic and acidic residues" evidence="1">
    <location>
        <begin position="190"/>
        <end position="203"/>
    </location>
</feature>
<accession>K0TCR6</accession>
<dbReference type="Proteomes" id="UP000266841">
    <property type="component" value="Unassembled WGS sequence"/>
</dbReference>
<gene>
    <name evidence="2" type="ORF">THAOC_03312</name>
</gene>
<name>K0TCR6_THAOC</name>
<organism evidence="2 3">
    <name type="scientific">Thalassiosira oceanica</name>
    <name type="common">Marine diatom</name>
    <dbReference type="NCBI Taxonomy" id="159749"/>
    <lineage>
        <taxon>Eukaryota</taxon>
        <taxon>Sar</taxon>
        <taxon>Stramenopiles</taxon>
        <taxon>Ochrophyta</taxon>
        <taxon>Bacillariophyta</taxon>
        <taxon>Coscinodiscophyceae</taxon>
        <taxon>Thalassiosirophycidae</taxon>
        <taxon>Thalassiosirales</taxon>
        <taxon>Thalassiosiraceae</taxon>
        <taxon>Thalassiosira</taxon>
    </lineage>
</organism>
<sequence>PDRAGRQDVNQTGFQLATAHDLLGWKNFVDGRIHKKFVEIQEEFIVSRPSNQQRSRKSSAKWASGLVDMIIRITHRQWLYRNEQLHYTQHFGAESPREYQRIMARITHLHNHTDPDDLLPADQYLLDTNLNTVASWTATRRQIWTAEFEASLAARRSRTLKRKRRQDRLGLVPLNHKRRRKKRRKKEKKSGRDNPDDTSRPKDTASSLIGTTAEGTTASRPAPSPGIPLPRVRESYAGLVPSPILVGPLRTRSQSSDRRDTGNALFAALLSEHEVDTRAEARHSTSPSFASSPTPCSMPSRARCWNKYRQLLRHPRPTGNTGNIRPSANEFGRLFQGIGGRIEKPTNTCFFIHKQEVPQDRFKEFTYGKFVCTVRPQKADPFRTRLTLGGHHINYPGDDALDCTVDAAMVSSTPAVSRRMEARHHFLSAAANRSRRRL</sequence>
<feature type="compositionally biased region" description="Polar residues" evidence="1">
    <location>
        <begin position="204"/>
        <end position="219"/>
    </location>
</feature>
<proteinExistence type="predicted"/>
<protein>
    <submittedName>
        <fullName evidence="2">Uncharacterized protein</fullName>
    </submittedName>
</protein>
<comment type="caution">
    <text evidence="2">The sequence shown here is derived from an EMBL/GenBank/DDBJ whole genome shotgun (WGS) entry which is preliminary data.</text>
</comment>
<reference evidence="2 3" key="1">
    <citation type="journal article" date="2012" name="Genome Biol.">
        <title>Genome and low-iron response of an oceanic diatom adapted to chronic iron limitation.</title>
        <authorList>
            <person name="Lommer M."/>
            <person name="Specht M."/>
            <person name="Roy A.S."/>
            <person name="Kraemer L."/>
            <person name="Andreson R."/>
            <person name="Gutowska M.A."/>
            <person name="Wolf J."/>
            <person name="Bergner S.V."/>
            <person name="Schilhabel M.B."/>
            <person name="Klostermeier U.C."/>
            <person name="Beiko R.G."/>
            <person name="Rosenstiel P."/>
            <person name="Hippler M."/>
            <person name="Laroche J."/>
        </authorList>
    </citation>
    <scope>NUCLEOTIDE SEQUENCE [LARGE SCALE GENOMIC DNA]</scope>
    <source>
        <strain evidence="2 3">CCMP1005</strain>
    </source>
</reference>
<dbReference type="AlphaFoldDB" id="K0TCR6"/>
<feature type="non-terminal residue" evidence="2">
    <location>
        <position position="1"/>
    </location>
</feature>
<evidence type="ECO:0000313" key="3">
    <source>
        <dbReference type="Proteomes" id="UP000266841"/>
    </source>
</evidence>
<feature type="compositionally biased region" description="Basic residues" evidence="1">
    <location>
        <begin position="175"/>
        <end position="189"/>
    </location>
</feature>
<evidence type="ECO:0000313" key="2">
    <source>
        <dbReference type="EMBL" id="EJK74979.1"/>
    </source>
</evidence>